<dbReference type="Proteomes" id="UP001183643">
    <property type="component" value="Unassembled WGS sequence"/>
</dbReference>
<gene>
    <name evidence="1" type="ORF">J2S41_004366</name>
</gene>
<keyword evidence="2" id="KW-1185">Reference proteome</keyword>
<name>A0AAE4CAZ9_9ACTN</name>
<accession>A0AAE4CAZ9</accession>
<comment type="caution">
    <text evidence="1">The sequence shown here is derived from an EMBL/GenBank/DDBJ whole genome shotgun (WGS) entry which is preliminary data.</text>
</comment>
<dbReference type="RefSeq" id="WP_310369975.1">
    <property type="nucleotide sequence ID" value="NZ_JAVDYB010000001.1"/>
</dbReference>
<evidence type="ECO:0000313" key="1">
    <source>
        <dbReference type="EMBL" id="MDR7277588.1"/>
    </source>
</evidence>
<reference evidence="1" key="1">
    <citation type="submission" date="2023-07" db="EMBL/GenBank/DDBJ databases">
        <title>Sequencing the genomes of 1000 actinobacteria strains.</title>
        <authorList>
            <person name="Klenk H.-P."/>
        </authorList>
    </citation>
    <scope>NUCLEOTIDE SEQUENCE</scope>
    <source>
        <strain evidence="1">DSM 44707</strain>
    </source>
</reference>
<protein>
    <submittedName>
        <fullName evidence="1">Uncharacterized protein</fullName>
    </submittedName>
</protein>
<evidence type="ECO:0000313" key="2">
    <source>
        <dbReference type="Proteomes" id="UP001183643"/>
    </source>
</evidence>
<dbReference type="AlphaFoldDB" id="A0AAE4CAZ9"/>
<sequence>MIKPGDEMEGATAELAAVALTTLLADVRERAEELDVSAVKRRVAQIEGEPVRDPDSDAGGWFAWRVPLSDGRQVPVLIPGVDVKQMRGPGLSAAAPRIGIGTALWWWRDAVGSLATAGTELRPELAPPKPAPKNGTATI</sequence>
<proteinExistence type="predicted"/>
<organism evidence="1 2">
    <name type="scientific">Catenuloplanes atrovinosus</name>
    <dbReference type="NCBI Taxonomy" id="137266"/>
    <lineage>
        <taxon>Bacteria</taxon>
        <taxon>Bacillati</taxon>
        <taxon>Actinomycetota</taxon>
        <taxon>Actinomycetes</taxon>
        <taxon>Micromonosporales</taxon>
        <taxon>Micromonosporaceae</taxon>
        <taxon>Catenuloplanes</taxon>
    </lineage>
</organism>
<dbReference type="EMBL" id="JAVDYB010000001">
    <property type="protein sequence ID" value="MDR7277588.1"/>
    <property type="molecule type" value="Genomic_DNA"/>
</dbReference>